<comment type="caution">
    <text evidence="1">The sequence shown here is derived from an EMBL/GenBank/DDBJ whole genome shotgun (WGS) entry which is preliminary data.</text>
</comment>
<reference evidence="1" key="1">
    <citation type="submission" date="2021-02" db="EMBL/GenBank/DDBJ databases">
        <authorList>
            <person name="Nowell W R."/>
        </authorList>
    </citation>
    <scope>NUCLEOTIDE SEQUENCE</scope>
</reference>
<proteinExistence type="predicted"/>
<gene>
    <name evidence="1" type="ORF">XAT740_LOCUS37871</name>
</gene>
<evidence type="ECO:0000313" key="2">
    <source>
        <dbReference type="Proteomes" id="UP000663828"/>
    </source>
</evidence>
<dbReference type="AlphaFoldDB" id="A0A815QX97"/>
<organism evidence="1 2">
    <name type="scientific">Adineta ricciae</name>
    <name type="common">Rotifer</name>
    <dbReference type="NCBI Taxonomy" id="249248"/>
    <lineage>
        <taxon>Eukaryota</taxon>
        <taxon>Metazoa</taxon>
        <taxon>Spiralia</taxon>
        <taxon>Gnathifera</taxon>
        <taxon>Rotifera</taxon>
        <taxon>Eurotatoria</taxon>
        <taxon>Bdelloidea</taxon>
        <taxon>Adinetida</taxon>
        <taxon>Adinetidae</taxon>
        <taxon>Adineta</taxon>
    </lineage>
</organism>
<name>A0A815QX97_ADIRI</name>
<protein>
    <submittedName>
        <fullName evidence="1">Uncharacterized protein</fullName>
    </submittedName>
</protein>
<sequence>MHWSSDSKLFDKDTYDYISIKLYGVLRGDSVSHKSGYIRPIRQAFDFIEKYFKEKFTDSHHNVNSSCIESLTAAKLITELETGSKFLSSDEDRPLTDFAFFEPNTIKAKEIHPSLIIAFNGAYKIKRSTMTYSTEVRGGHGLTILVPTTGDQWPSLLEHFIDGSKTNGLYERFLYWTIGKKNFIQENSILNNELPSIEYLYVTRMLIGTRMYEYENEVIDYLRPILLSMRNNHATVSGLFAVPSNIRAEACKRRGADLVERIAVVFQNIFDTLRVLEPIRSIQFETIKKTTLDDITRNIKSVFYSNEGLSQVNNEPVYRADVDLKSLSKVQIATQVEQSHTRIPPDPIESYRIQY</sequence>
<dbReference type="Proteomes" id="UP000663828">
    <property type="component" value="Unassembled WGS sequence"/>
</dbReference>
<keyword evidence="2" id="KW-1185">Reference proteome</keyword>
<evidence type="ECO:0000313" key="1">
    <source>
        <dbReference type="EMBL" id="CAF1469149.1"/>
    </source>
</evidence>
<dbReference type="EMBL" id="CAJNOR010004027">
    <property type="protein sequence ID" value="CAF1469149.1"/>
    <property type="molecule type" value="Genomic_DNA"/>
</dbReference>
<accession>A0A815QX97</accession>